<name>A0A9P6BYB1_9AGAR</name>
<sequence>MAHKTKTKPATNALPAFILSAATEQFLVAMDQNHRIASQYTARKIVLHANDDWAKVTDDLLTMNFMRVGNTDNLNNTVMPQPVEPEAIDSQDDSNIHNVINSFRMIRQLANLFNLIPEPHQCPPPPPPCSCLHCNDKDIPMEPPAPTHAFSEAASQTPAPSHEATTPLPPPSAAATSPAAAASIPPASPQGCASYAGAVARSLNPAAPHFVRGPPHAPVALPPAQAQQPVLSKRSKQPFFAMHGPTCHQFYIEALNIPTNTSLPPLVTTANKALACAKSTLKVDSACFSPHGIMCATASTPSTSDLDIIEATLSGGLLGVCVSIPASRSFIKICDIPFFKSGMMDPSLVPKWTPNFNTQLSPSTTYEAQEPPPSSAAPSSSMEERSPSRAPRRTPEPPSANGAGRANHHSITGCCCGNPKASPPVLPTPADDTFLFQ</sequence>
<feature type="region of interest" description="Disordered" evidence="1">
    <location>
        <begin position="360"/>
        <end position="407"/>
    </location>
</feature>
<dbReference type="AlphaFoldDB" id="A0A9P6BYB1"/>
<protein>
    <submittedName>
        <fullName evidence="2">Uncharacterized protein</fullName>
    </submittedName>
</protein>
<dbReference type="OrthoDB" id="2855870at2759"/>
<evidence type="ECO:0000256" key="1">
    <source>
        <dbReference type="SAM" id="MobiDB-lite"/>
    </source>
</evidence>
<evidence type="ECO:0000313" key="3">
    <source>
        <dbReference type="Proteomes" id="UP000807342"/>
    </source>
</evidence>
<proteinExistence type="predicted"/>
<gene>
    <name evidence="2" type="ORF">P691DRAFT_765322</name>
</gene>
<comment type="caution">
    <text evidence="2">The sequence shown here is derived from an EMBL/GenBank/DDBJ whole genome shotgun (WGS) entry which is preliminary data.</text>
</comment>
<feature type="region of interest" description="Disordered" evidence="1">
    <location>
        <begin position="142"/>
        <end position="183"/>
    </location>
</feature>
<dbReference type="EMBL" id="MU151652">
    <property type="protein sequence ID" value="KAF9442330.1"/>
    <property type="molecule type" value="Genomic_DNA"/>
</dbReference>
<evidence type="ECO:0000313" key="2">
    <source>
        <dbReference type="EMBL" id="KAF9442330.1"/>
    </source>
</evidence>
<organism evidence="2 3">
    <name type="scientific">Macrolepiota fuliginosa MF-IS2</name>
    <dbReference type="NCBI Taxonomy" id="1400762"/>
    <lineage>
        <taxon>Eukaryota</taxon>
        <taxon>Fungi</taxon>
        <taxon>Dikarya</taxon>
        <taxon>Basidiomycota</taxon>
        <taxon>Agaricomycotina</taxon>
        <taxon>Agaricomycetes</taxon>
        <taxon>Agaricomycetidae</taxon>
        <taxon>Agaricales</taxon>
        <taxon>Agaricineae</taxon>
        <taxon>Agaricaceae</taxon>
        <taxon>Macrolepiota</taxon>
    </lineage>
</organism>
<reference evidence="2" key="1">
    <citation type="submission" date="2020-11" db="EMBL/GenBank/DDBJ databases">
        <authorList>
            <consortium name="DOE Joint Genome Institute"/>
            <person name="Ahrendt S."/>
            <person name="Riley R."/>
            <person name="Andreopoulos W."/>
            <person name="Labutti K."/>
            <person name="Pangilinan J."/>
            <person name="Ruiz-Duenas F.J."/>
            <person name="Barrasa J.M."/>
            <person name="Sanchez-Garcia M."/>
            <person name="Camarero S."/>
            <person name="Miyauchi S."/>
            <person name="Serrano A."/>
            <person name="Linde D."/>
            <person name="Babiker R."/>
            <person name="Drula E."/>
            <person name="Ayuso-Fernandez I."/>
            <person name="Pacheco R."/>
            <person name="Padilla G."/>
            <person name="Ferreira P."/>
            <person name="Barriuso J."/>
            <person name="Kellner H."/>
            <person name="Castanera R."/>
            <person name="Alfaro M."/>
            <person name="Ramirez L."/>
            <person name="Pisabarro A.G."/>
            <person name="Kuo A."/>
            <person name="Tritt A."/>
            <person name="Lipzen A."/>
            <person name="He G."/>
            <person name="Yan M."/>
            <person name="Ng V."/>
            <person name="Cullen D."/>
            <person name="Martin F."/>
            <person name="Rosso M.-N."/>
            <person name="Henrissat B."/>
            <person name="Hibbett D."/>
            <person name="Martinez A.T."/>
            <person name="Grigoriev I.V."/>
        </authorList>
    </citation>
    <scope>NUCLEOTIDE SEQUENCE</scope>
    <source>
        <strain evidence="2">MF-IS2</strain>
    </source>
</reference>
<feature type="compositionally biased region" description="Low complexity" evidence="1">
    <location>
        <begin position="173"/>
        <end position="183"/>
    </location>
</feature>
<dbReference type="Proteomes" id="UP000807342">
    <property type="component" value="Unassembled WGS sequence"/>
</dbReference>
<accession>A0A9P6BYB1</accession>
<keyword evidence="3" id="KW-1185">Reference proteome</keyword>